<keyword evidence="1" id="KW-0472">Membrane</keyword>
<name>A0A372NWU0_9SPHI</name>
<accession>A0A372NWU0</accession>
<sequence>MKKYVLRYGAIAATIVTLWMLGSISYCYAIGTFEGNMWLGYASMLLAFSFIFVAIKTYRDKQNAGAITFGQAFKIGLYISLVASTVYVIAWLIDYYFFIPDFMERYTARSIERIQHSGKSAAEIADGIKMMHSMEKMYGSIFGVILLTYMEILPLALVVSLISALILKRKNRNGAVAALS</sequence>
<dbReference type="Pfam" id="PF13858">
    <property type="entry name" value="DUF4199"/>
    <property type="match status" value="1"/>
</dbReference>
<feature type="transmembrane region" description="Helical" evidence="1">
    <location>
        <begin position="75"/>
        <end position="98"/>
    </location>
</feature>
<evidence type="ECO:0000313" key="2">
    <source>
        <dbReference type="EMBL" id="RFZ94492.1"/>
    </source>
</evidence>
<dbReference type="InterPro" id="IPR025250">
    <property type="entry name" value="DUF4199"/>
</dbReference>
<proteinExistence type="predicted"/>
<protein>
    <submittedName>
        <fullName evidence="2">DUF4199 domain-containing protein</fullName>
    </submittedName>
</protein>
<feature type="transmembrane region" description="Helical" evidence="1">
    <location>
        <begin position="141"/>
        <end position="167"/>
    </location>
</feature>
<evidence type="ECO:0000256" key="1">
    <source>
        <dbReference type="SAM" id="Phobius"/>
    </source>
</evidence>
<organism evidence="2 3">
    <name type="scientific">Mucilaginibacter conchicola</name>
    <dbReference type="NCBI Taxonomy" id="2303333"/>
    <lineage>
        <taxon>Bacteria</taxon>
        <taxon>Pseudomonadati</taxon>
        <taxon>Bacteroidota</taxon>
        <taxon>Sphingobacteriia</taxon>
        <taxon>Sphingobacteriales</taxon>
        <taxon>Sphingobacteriaceae</taxon>
        <taxon>Mucilaginibacter</taxon>
    </lineage>
</organism>
<dbReference type="AlphaFoldDB" id="A0A372NWU0"/>
<dbReference type="OrthoDB" id="6384283at2"/>
<dbReference type="EMBL" id="QWDC01000001">
    <property type="protein sequence ID" value="RFZ94492.1"/>
    <property type="molecule type" value="Genomic_DNA"/>
</dbReference>
<keyword evidence="1" id="KW-0812">Transmembrane</keyword>
<evidence type="ECO:0000313" key="3">
    <source>
        <dbReference type="Proteomes" id="UP000264217"/>
    </source>
</evidence>
<keyword evidence="3" id="KW-1185">Reference proteome</keyword>
<reference evidence="2 3" key="1">
    <citation type="submission" date="2018-08" db="EMBL/GenBank/DDBJ databases">
        <title>Mucilaginibacter sp. MYSH2.</title>
        <authorList>
            <person name="Seo T."/>
        </authorList>
    </citation>
    <scope>NUCLEOTIDE SEQUENCE [LARGE SCALE GENOMIC DNA]</scope>
    <source>
        <strain evidence="2 3">MYSH2</strain>
    </source>
</reference>
<comment type="caution">
    <text evidence="2">The sequence shown here is derived from an EMBL/GenBank/DDBJ whole genome shotgun (WGS) entry which is preliminary data.</text>
</comment>
<keyword evidence="1" id="KW-1133">Transmembrane helix</keyword>
<gene>
    <name evidence="2" type="ORF">D0C36_02785</name>
</gene>
<dbReference type="RefSeq" id="WP_117390054.1">
    <property type="nucleotide sequence ID" value="NZ_QWDC01000001.1"/>
</dbReference>
<dbReference type="Proteomes" id="UP000264217">
    <property type="component" value="Unassembled WGS sequence"/>
</dbReference>
<feature type="transmembrane region" description="Helical" evidence="1">
    <location>
        <begin position="39"/>
        <end position="55"/>
    </location>
</feature>